<evidence type="ECO:0000313" key="3">
    <source>
        <dbReference type="Proteomes" id="UP001223547"/>
    </source>
</evidence>
<evidence type="ECO:0000313" key="2">
    <source>
        <dbReference type="EMBL" id="MDK9557014.1"/>
    </source>
</evidence>
<organism evidence="2 3">
    <name type="scientific">Marinobacter albus</name>
    <dbReference type="NCBI Taxonomy" id="3030833"/>
    <lineage>
        <taxon>Bacteria</taxon>
        <taxon>Pseudomonadati</taxon>
        <taxon>Pseudomonadota</taxon>
        <taxon>Gammaproteobacteria</taxon>
        <taxon>Pseudomonadales</taxon>
        <taxon>Marinobacteraceae</taxon>
        <taxon>Marinobacter</taxon>
    </lineage>
</organism>
<dbReference type="SUPFAM" id="SSF111331">
    <property type="entry name" value="NAD kinase/diacylglycerol kinase-like"/>
    <property type="match status" value="1"/>
</dbReference>
<dbReference type="RefSeq" id="WP_219866517.1">
    <property type="nucleotide sequence ID" value="NZ_JASSQD010000001.1"/>
</dbReference>
<accession>A0ABT7HAK4</accession>
<dbReference type="InterPro" id="IPR045540">
    <property type="entry name" value="YegS/DAGK_C"/>
</dbReference>
<keyword evidence="2" id="KW-0418">Kinase</keyword>
<gene>
    <name evidence="2" type="ORF">QQF73_05195</name>
</gene>
<dbReference type="Gene3D" id="2.60.200.40">
    <property type="match status" value="1"/>
</dbReference>
<sequence>MTHWLVANRKAGSGERGREFWRDALASAGIPDPECCDFGDDDWADRVKAGDVVMVAGGDGSVNRGAQLCVEKEATLAVLPSGTANDFARNLGLPEEPAELCALIASGTRQWVDVAEFGQSLFLNVAHIGLGTLPVRESEGTEKKLFGRFSYGLGLLRRINAKRGFRAEIRCDKAFVKGRWLSIAVASGAFFGGGNEIPEASANDGQLDVIAVKPRHLFQLLLTFLMVRLHRRSPQRTSTIVHLKGIRCSVRTGKPKTVTADGDVVGKTPLDVVCRPHVLSVIGPTVVSTGEPPSSGRDRH</sequence>
<proteinExistence type="predicted"/>
<dbReference type="Proteomes" id="UP001223547">
    <property type="component" value="Unassembled WGS sequence"/>
</dbReference>
<keyword evidence="3" id="KW-1185">Reference proteome</keyword>
<dbReference type="InterPro" id="IPR005218">
    <property type="entry name" value="Diacylglycerol/lipid_kinase"/>
</dbReference>
<dbReference type="PANTHER" id="PTHR30492">
    <property type="entry name" value="METHYLGLYOXAL SYNTHASE"/>
    <property type="match status" value="1"/>
</dbReference>
<dbReference type="Gene3D" id="3.40.50.10330">
    <property type="entry name" value="Probable inorganic polyphosphate/atp-NAD kinase, domain 1"/>
    <property type="match status" value="1"/>
</dbReference>
<name>A0ABT7HAK4_9GAMM</name>
<keyword evidence="2" id="KW-0808">Transferase</keyword>
<dbReference type="PANTHER" id="PTHR30492:SF0">
    <property type="entry name" value="METHYLGLYOXAL SYNTHASE"/>
    <property type="match status" value="1"/>
</dbReference>
<dbReference type="InterPro" id="IPR017438">
    <property type="entry name" value="ATP-NAD_kinase_N"/>
</dbReference>
<dbReference type="NCBIfam" id="TIGR00147">
    <property type="entry name" value="YegS/Rv2252/BmrU family lipid kinase"/>
    <property type="match status" value="1"/>
</dbReference>
<dbReference type="Pfam" id="PF00781">
    <property type="entry name" value="DAGK_cat"/>
    <property type="match status" value="1"/>
</dbReference>
<dbReference type="InterPro" id="IPR001206">
    <property type="entry name" value="Diacylglycerol_kinase_cat_dom"/>
</dbReference>
<dbReference type="GO" id="GO:0016301">
    <property type="term" value="F:kinase activity"/>
    <property type="evidence" value="ECO:0007669"/>
    <property type="project" value="UniProtKB-KW"/>
</dbReference>
<comment type="caution">
    <text evidence="2">The sequence shown here is derived from an EMBL/GenBank/DDBJ whole genome shotgun (WGS) entry which is preliminary data.</text>
</comment>
<reference evidence="2 3" key="1">
    <citation type="submission" date="2023-05" db="EMBL/GenBank/DDBJ databases">
        <title>Marinobacter albus sp. nov., a marine bacterium isolated from sand in a coastal intertidal zone of huludao.</title>
        <authorList>
            <person name="Deng T."/>
        </authorList>
    </citation>
    <scope>NUCLEOTIDE SEQUENCE [LARGE SCALE GENOMIC DNA]</scope>
    <source>
        <strain evidence="2 3">M216</strain>
    </source>
</reference>
<dbReference type="Pfam" id="PF19279">
    <property type="entry name" value="YegS_C"/>
    <property type="match status" value="1"/>
</dbReference>
<feature type="domain" description="DAGKc" evidence="1">
    <location>
        <begin position="51"/>
        <end position="120"/>
    </location>
</feature>
<evidence type="ECO:0000259" key="1">
    <source>
        <dbReference type="PROSITE" id="PS50146"/>
    </source>
</evidence>
<dbReference type="PROSITE" id="PS50146">
    <property type="entry name" value="DAGK"/>
    <property type="match status" value="1"/>
</dbReference>
<protein>
    <submittedName>
        <fullName evidence="2">YegS/Rv2252/BmrU family lipid kinase</fullName>
    </submittedName>
</protein>
<dbReference type="InterPro" id="IPR004363">
    <property type="entry name" value="Methylgl_synth"/>
</dbReference>
<dbReference type="InterPro" id="IPR016064">
    <property type="entry name" value="NAD/diacylglycerol_kinase_sf"/>
</dbReference>
<dbReference type="EMBL" id="JASSQD010000001">
    <property type="protein sequence ID" value="MDK9557014.1"/>
    <property type="molecule type" value="Genomic_DNA"/>
</dbReference>